<keyword evidence="2" id="KW-1185">Reference proteome</keyword>
<reference evidence="1 2" key="1">
    <citation type="journal article" date="2015" name="Genome Biol. Evol.">
        <title>Comparative Genomics of a Bacterivorous Green Alga Reveals Evolutionary Causalities and Consequences of Phago-Mixotrophic Mode of Nutrition.</title>
        <authorList>
            <person name="Burns J.A."/>
            <person name="Paasch A."/>
            <person name="Narechania A."/>
            <person name="Kim E."/>
        </authorList>
    </citation>
    <scope>NUCLEOTIDE SEQUENCE [LARGE SCALE GENOMIC DNA]</scope>
    <source>
        <strain evidence="1 2">PLY_AMNH</strain>
    </source>
</reference>
<proteinExistence type="predicted"/>
<evidence type="ECO:0000313" key="1">
    <source>
        <dbReference type="EMBL" id="KAK3275752.1"/>
    </source>
</evidence>
<dbReference type="EMBL" id="LGRX02007041">
    <property type="protein sequence ID" value="KAK3275752.1"/>
    <property type="molecule type" value="Genomic_DNA"/>
</dbReference>
<comment type="caution">
    <text evidence="1">The sequence shown here is derived from an EMBL/GenBank/DDBJ whole genome shotgun (WGS) entry which is preliminary data.</text>
</comment>
<name>A0AAE0GCZ6_9CHLO</name>
<dbReference type="AlphaFoldDB" id="A0AAE0GCZ6"/>
<accession>A0AAE0GCZ6</accession>
<gene>
    <name evidence="1" type="ORF">CYMTET_16134</name>
</gene>
<protein>
    <submittedName>
        <fullName evidence="1">Uncharacterized protein</fullName>
    </submittedName>
</protein>
<sequence length="76" mass="8431">MVEQEEIESSGPSMWQVAAHAEIPSTHWEYQMRKFGGEDGNGDAAYKGLDYVPFSATMPVSGDSDCISFIWKKKGN</sequence>
<dbReference type="Proteomes" id="UP001190700">
    <property type="component" value="Unassembled WGS sequence"/>
</dbReference>
<organism evidence="1 2">
    <name type="scientific">Cymbomonas tetramitiformis</name>
    <dbReference type="NCBI Taxonomy" id="36881"/>
    <lineage>
        <taxon>Eukaryota</taxon>
        <taxon>Viridiplantae</taxon>
        <taxon>Chlorophyta</taxon>
        <taxon>Pyramimonadophyceae</taxon>
        <taxon>Pyramimonadales</taxon>
        <taxon>Pyramimonadaceae</taxon>
        <taxon>Cymbomonas</taxon>
    </lineage>
</organism>
<evidence type="ECO:0000313" key="2">
    <source>
        <dbReference type="Proteomes" id="UP001190700"/>
    </source>
</evidence>